<dbReference type="STRING" id="1076935.U4KTW5"/>
<evidence type="ECO:0000256" key="1">
    <source>
        <dbReference type="ARBA" id="ARBA00004167"/>
    </source>
</evidence>
<dbReference type="GO" id="GO:0016020">
    <property type="term" value="C:membrane"/>
    <property type="evidence" value="ECO:0007669"/>
    <property type="project" value="UniProtKB-SubCell"/>
</dbReference>
<dbReference type="PROSITE" id="PS50002">
    <property type="entry name" value="SH3"/>
    <property type="match status" value="1"/>
</dbReference>
<evidence type="ECO:0000256" key="3">
    <source>
        <dbReference type="ARBA" id="ARBA00022692"/>
    </source>
</evidence>
<gene>
    <name evidence="10" type="ORF">PCON_02589</name>
</gene>
<feature type="compositionally biased region" description="Low complexity" evidence="7">
    <location>
        <begin position="474"/>
        <end position="496"/>
    </location>
</feature>
<dbReference type="OrthoDB" id="5340910at2759"/>
<accession>U4KTW5</accession>
<sequence length="773" mass="82166">MTRHHRQALAYGAHRVKREPAIVTVFFTPTPTGTQRVVGFTTLSEQPSPTSFAPITRPTKSVSLDPNAGVEVDSKTFAPKRSSTAASSETPTPTASPSISASPSLAPEPQKTGLSQNAVAGLAGMGIALAIALFALLFWLWRRRSQKKQQEAYKAMADEKLTSSGNAPLPPVPIVVPPRPAYPNEKPAAALPSPAQSSIVSEKAPQVSLRPVTTFMPDVAGQPNSATSPGGAATLGVAGAAAAGAMVGAAAVSQQNQQNQQIGHLQRSMSRKEPPPALVLVQPDGSKIHRSGDTPQQPNGPVASSPTPSTFTEASMSDTYGPFGNQNASSMSSRPTTANSNAANARKMDAGPGAFNPPVHRVQMDFTPSMGDELGLRAGQLVRVLHEYDDGWALCVRLDRSQQGVCPRTCLSQRPVKPRPPPGPNGAPPPHSGRVSPPQTQAGPPPPPRSQSPNSFPAPVHNQSPPRLPQNEMSPRPQSPNSRPVSPVVRSESPSRAGGYVKAQYRPATGGSSRPQSPVPSSPILPGTPTTPEITLSPSPDYEPEQLMPRPQSPTVQPRQAAAPIRPSPLSNQAYVEEEIEMLPQTRMEIKDELEEVAVVAKIPEVSVPKVPEVVLEEKEMPRVEVPKVEVPKIEIPQVEVQEFKEYEIPTVTVEVPKIEEPKIEEPKIEEPKIEEPKIEEPKIEEPKIEEPKIEAPKAEVPEIVLPEIQLPRFEITPEPTPAPAPAPAPVVVAPTPAPAPAPAPAPTAPVNIPVHARPASPEYQVPGGFGSF</sequence>
<dbReference type="InterPro" id="IPR036028">
    <property type="entry name" value="SH3-like_dom_sf"/>
</dbReference>
<name>U4KTW5_PYROM</name>
<evidence type="ECO:0000256" key="6">
    <source>
        <dbReference type="PROSITE-ProRule" id="PRU00192"/>
    </source>
</evidence>
<dbReference type="InterPro" id="IPR001452">
    <property type="entry name" value="SH3_domain"/>
</dbReference>
<reference evidence="10 11" key="1">
    <citation type="journal article" date="2013" name="PLoS Genet.">
        <title>The genome and development-dependent transcriptomes of Pyronema confluens: a window into fungal evolution.</title>
        <authorList>
            <person name="Traeger S."/>
            <person name="Altegoer F."/>
            <person name="Freitag M."/>
            <person name="Gabaldon T."/>
            <person name="Kempken F."/>
            <person name="Kumar A."/>
            <person name="Marcet-Houben M."/>
            <person name="Poggeler S."/>
            <person name="Stajich J.E."/>
            <person name="Nowrousian M."/>
        </authorList>
    </citation>
    <scope>NUCLEOTIDE SEQUENCE [LARGE SCALE GENOMIC DNA]</scope>
    <source>
        <strain evidence="11">CBS 100304</strain>
        <tissue evidence="10">Vegetative mycelium</tissue>
    </source>
</reference>
<dbReference type="SUPFAM" id="SSF50044">
    <property type="entry name" value="SH3-domain"/>
    <property type="match status" value="1"/>
</dbReference>
<evidence type="ECO:0000313" key="10">
    <source>
        <dbReference type="EMBL" id="CCX04513.1"/>
    </source>
</evidence>
<keyword evidence="4 8" id="KW-1133">Transmembrane helix</keyword>
<keyword evidence="2 6" id="KW-0728">SH3 domain</keyword>
<feature type="region of interest" description="Disordered" evidence="7">
    <location>
        <begin position="663"/>
        <end position="696"/>
    </location>
</feature>
<feature type="transmembrane region" description="Helical" evidence="8">
    <location>
        <begin position="118"/>
        <end position="141"/>
    </location>
</feature>
<dbReference type="InterPro" id="IPR051694">
    <property type="entry name" value="Immunoregulatory_rcpt-like"/>
</dbReference>
<keyword evidence="5 8" id="KW-0472">Membrane</keyword>
<feature type="compositionally biased region" description="Low complexity" evidence="7">
    <location>
        <begin position="432"/>
        <end position="442"/>
    </location>
</feature>
<feature type="compositionally biased region" description="Polar residues" evidence="7">
    <location>
        <begin position="293"/>
        <end position="343"/>
    </location>
</feature>
<dbReference type="SMART" id="SM00326">
    <property type="entry name" value="SH3"/>
    <property type="match status" value="1"/>
</dbReference>
<dbReference type="eggNOG" id="ENOG502S2UQ">
    <property type="taxonomic scope" value="Eukaryota"/>
</dbReference>
<dbReference type="Gene3D" id="2.30.30.40">
    <property type="entry name" value="SH3 Domains"/>
    <property type="match status" value="1"/>
</dbReference>
<feature type="region of interest" description="Disordered" evidence="7">
    <location>
        <begin position="258"/>
        <end position="358"/>
    </location>
</feature>
<keyword evidence="11" id="KW-1185">Reference proteome</keyword>
<dbReference type="Proteomes" id="UP000018144">
    <property type="component" value="Unassembled WGS sequence"/>
</dbReference>
<keyword evidence="3 8" id="KW-0812">Transmembrane</keyword>
<protein>
    <submittedName>
        <fullName evidence="10">Similar to Myosin-1 acc. no. A2R5J1</fullName>
    </submittedName>
</protein>
<dbReference type="PANTHER" id="PTHR15549:SF26">
    <property type="entry name" value="AXIAL BUDDING PATTERN PROTEIN 2-RELATED"/>
    <property type="match status" value="1"/>
</dbReference>
<evidence type="ECO:0000256" key="2">
    <source>
        <dbReference type="ARBA" id="ARBA00022443"/>
    </source>
</evidence>
<dbReference type="Pfam" id="PF14604">
    <property type="entry name" value="SH3_9"/>
    <property type="match status" value="1"/>
</dbReference>
<dbReference type="PANTHER" id="PTHR15549">
    <property type="entry name" value="PAIRED IMMUNOGLOBULIN-LIKE TYPE 2 RECEPTOR"/>
    <property type="match status" value="1"/>
</dbReference>
<feature type="compositionally biased region" description="Low complexity" evidence="7">
    <location>
        <begin position="82"/>
        <end position="104"/>
    </location>
</feature>
<dbReference type="AlphaFoldDB" id="U4KTW5"/>
<feature type="domain" description="SH3" evidence="9">
    <location>
        <begin position="355"/>
        <end position="416"/>
    </location>
</feature>
<evidence type="ECO:0000256" key="7">
    <source>
        <dbReference type="SAM" id="MobiDB-lite"/>
    </source>
</evidence>
<evidence type="ECO:0000256" key="5">
    <source>
        <dbReference type="ARBA" id="ARBA00023136"/>
    </source>
</evidence>
<evidence type="ECO:0000313" key="11">
    <source>
        <dbReference type="Proteomes" id="UP000018144"/>
    </source>
</evidence>
<evidence type="ECO:0000256" key="8">
    <source>
        <dbReference type="SAM" id="Phobius"/>
    </source>
</evidence>
<evidence type="ECO:0000256" key="4">
    <source>
        <dbReference type="ARBA" id="ARBA00022989"/>
    </source>
</evidence>
<dbReference type="GO" id="GO:0071944">
    <property type="term" value="C:cell periphery"/>
    <property type="evidence" value="ECO:0007669"/>
    <property type="project" value="UniProtKB-ARBA"/>
</dbReference>
<feature type="compositionally biased region" description="Polar residues" evidence="7">
    <location>
        <begin position="528"/>
        <end position="538"/>
    </location>
</feature>
<feature type="region of interest" description="Disordered" evidence="7">
    <location>
        <begin position="409"/>
        <end position="572"/>
    </location>
</feature>
<dbReference type="OMA" id="HTESCAR"/>
<evidence type="ECO:0000259" key="9">
    <source>
        <dbReference type="PROSITE" id="PS50002"/>
    </source>
</evidence>
<feature type="compositionally biased region" description="Polar residues" evidence="7">
    <location>
        <begin position="42"/>
        <end position="64"/>
    </location>
</feature>
<feature type="region of interest" description="Disordered" evidence="7">
    <location>
        <begin position="42"/>
        <end position="112"/>
    </location>
</feature>
<proteinExistence type="predicted"/>
<feature type="compositionally biased region" description="Pro residues" evidence="7">
    <location>
        <begin position="418"/>
        <end position="431"/>
    </location>
</feature>
<dbReference type="EMBL" id="HF935207">
    <property type="protein sequence ID" value="CCX04513.1"/>
    <property type="molecule type" value="Genomic_DNA"/>
</dbReference>
<comment type="subcellular location">
    <subcellularLocation>
        <location evidence="1">Membrane</location>
        <topology evidence="1">Single-pass membrane protein</topology>
    </subcellularLocation>
</comment>
<organism evidence="10 11">
    <name type="scientific">Pyronema omphalodes (strain CBS 100304)</name>
    <name type="common">Pyronema confluens</name>
    <dbReference type="NCBI Taxonomy" id="1076935"/>
    <lineage>
        <taxon>Eukaryota</taxon>
        <taxon>Fungi</taxon>
        <taxon>Dikarya</taxon>
        <taxon>Ascomycota</taxon>
        <taxon>Pezizomycotina</taxon>
        <taxon>Pezizomycetes</taxon>
        <taxon>Pezizales</taxon>
        <taxon>Pyronemataceae</taxon>
        <taxon>Pyronema</taxon>
    </lineage>
</organism>